<accession>A0A4S4G019</accession>
<proteinExistence type="inferred from homology"/>
<dbReference type="Gene3D" id="3.40.50.2020">
    <property type="match status" value="1"/>
</dbReference>
<comment type="similarity">
    <text evidence="1">Belongs to the ComF/GntX family.</text>
</comment>
<dbReference type="InterPro" id="IPR000836">
    <property type="entry name" value="PRTase_dom"/>
</dbReference>
<gene>
    <name evidence="4" type="ORF">E6C70_06595</name>
</gene>
<evidence type="ECO:0000313" key="5">
    <source>
        <dbReference type="Proteomes" id="UP000307380"/>
    </source>
</evidence>
<dbReference type="SUPFAM" id="SSF53271">
    <property type="entry name" value="PRTase-like"/>
    <property type="match status" value="1"/>
</dbReference>
<evidence type="ECO:0000256" key="1">
    <source>
        <dbReference type="ARBA" id="ARBA00008007"/>
    </source>
</evidence>
<keyword evidence="5" id="KW-1185">Reference proteome</keyword>
<feature type="region of interest" description="Disordered" evidence="2">
    <location>
        <begin position="216"/>
        <end position="242"/>
    </location>
</feature>
<feature type="compositionally biased region" description="Polar residues" evidence="2">
    <location>
        <begin position="216"/>
        <end position="235"/>
    </location>
</feature>
<feature type="domain" description="Phosphoribosyltransferase" evidence="3">
    <location>
        <begin position="116"/>
        <end position="212"/>
    </location>
</feature>
<dbReference type="PANTHER" id="PTHR47505:SF1">
    <property type="entry name" value="DNA UTILIZATION PROTEIN YHGH"/>
    <property type="match status" value="1"/>
</dbReference>
<name>A0A4S4G019_9MICO</name>
<reference evidence="4 5" key="1">
    <citation type="submission" date="2019-04" db="EMBL/GenBank/DDBJ databases">
        <authorList>
            <person name="Jiang L."/>
        </authorList>
    </citation>
    <scope>NUCLEOTIDE SEQUENCE [LARGE SCALE GENOMIC DNA]</scope>
    <source>
        <strain evidence="4 5">YIM 131861</strain>
    </source>
</reference>
<evidence type="ECO:0000259" key="3">
    <source>
        <dbReference type="Pfam" id="PF00156"/>
    </source>
</evidence>
<dbReference type="RefSeq" id="WP_136423373.1">
    <property type="nucleotide sequence ID" value="NZ_SSSN01000003.1"/>
</dbReference>
<dbReference type="CDD" id="cd06223">
    <property type="entry name" value="PRTases_typeI"/>
    <property type="match status" value="1"/>
</dbReference>
<dbReference type="InterPro" id="IPR051910">
    <property type="entry name" value="ComF/GntX_DNA_util-trans"/>
</dbReference>
<dbReference type="AlphaFoldDB" id="A0A4S4G019"/>
<evidence type="ECO:0000256" key="2">
    <source>
        <dbReference type="SAM" id="MobiDB-lite"/>
    </source>
</evidence>
<dbReference type="EMBL" id="SSSN01000003">
    <property type="protein sequence ID" value="THG35695.1"/>
    <property type="molecule type" value="Genomic_DNA"/>
</dbReference>
<sequence>MPIIRDALLDALAIVAPVSCAGCGAFGRALCLGCRAALAGPAHVATRGELPVWCGTWYSGAARGAIASFKDGGRTELARSLAPLLRRAVADAVSASGERNVVLVAVPSSRAAFRTRGYRPVDLLLARAGLRARRLLRHARRRDDQVGLGRAERSANVSGALALRRGIRPTAGSAVLIIDDILTTGATVQEAARVLRAAGLRVIGVAVAAETPLRAGSTTTGKAAGKQQVTSQEGRSTVGLKA</sequence>
<dbReference type="Pfam" id="PF00156">
    <property type="entry name" value="Pribosyltran"/>
    <property type="match status" value="1"/>
</dbReference>
<evidence type="ECO:0000313" key="4">
    <source>
        <dbReference type="EMBL" id="THG35695.1"/>
    </source>
</evidence>
<comment type="caution">
    <text evidence="4">The sequence shown here is derived from an EMBL/GenBank/DDBJ whole genome shotgun (WGS) entry which is preliminary data.</text>
</comment>
<dbReference type="Proteomes" id="UP000307380">
    <property type="component" value="Unassembled WGS sequence"/>
</dbReference>
<dbReference type="PANTHER" id="PTHR47505">
    <property type="entry name" value="DNA UTILIZATION PROTEIN YHGH"/>
    <property type="match status" value="1"/>
</dbReference>
<dbReference type="OrthoDB" id="5242900at2"/>
<organism evidence="4 5">
    <name type="scientific">Orlajensenia flava</name>
    <dbReference type="NCBI Taxonomy" id="2565934"/>
    <lineage>
        <taxon>Bacteria</taxon>
        <taxon>Bacillati</taxon>
        <taxon>Actinomycetota</taxon>
        <taxon>Actinomycetes</taxon>
        <taxon>Micrococcales</taxon>
        <taxon>Microbacteriaceae</taxon>
        <taxon>Orlajensenia</taxon>
    </lineage>
</organism>
<dbReference type="InterPro" id="IPR029057">
    <property type="entry name" value="PRTase-like"/>
</dbReference>
<protein>
    <submittedName>
        <fullName evidence="4">ComF family protein</fullName>
    </submittedName>
</protein>